<organism evidence="2 3">
    <name type="scientific">Lophiostoma macrostomum CBS 122681</name>
    <dbReference type="NCBI Taxonomy" id="1314788"/>
    <lineage>
        <taxon>Eukaryota</taxon>
        <taxon>Fungi</taxon>
        <taxon>Dikarya</taxon>
        <taxon>Ascomycota</taxon>
        <taxon>Pezizomycotina</taxon>
        <taxon>Dothideomycetes</taxon>
        <taxon>Pleosporomycetidae</taxon>
        <taxon>Pleosporales</taxon>
        <taxon>Lophiostomataceae</taxon>
        <taxon>Lophiostoma</taxon>
    </lineage>
</organism>
<reference evidence="2" key="1">
    <citation type="journal article" date="2020" name="Stud. Mycol.">
        <title>101 Dothideomycetes genomes: a test case for predicting lifestyles and emergence of pathogens.</title>
        <authorList>
            <person name="Haridas S."/>
            <person name="Albert R."/>
            <person name="Binder M."/>
            <person name="Bloem J."/>
            <person name="Labutti K."/>
            <person name="Salamov A."/>
            <person name="Andreopoulos B."/>
            <person name="Baker S."/>
            <person name="Barry K."/>
            <person name="Bills G."/>
            <person name="Bluhm B."/>
            <person name="Cannon C."/>
            <person name="Castanera R."/>
            <person name="Culley D."/>
            <person name="Daum C."/>
            <person name="Ezra D."/>
            <person name="Gonzalez J."/>
            <person name="Henrissat B."/>
            <person name="Kuo A."/>
            <person name="Liang C."/>
            <person name="Lipzen A."/>
            <person name="Lutzoni F."/>
            <person name="Magnuson J."/>
            <person name="Mondo S."/>
            <person name="Nolan M."/>
            <person name="Ohm R."/>
            <person name="Pangilinan J."/>
            <person name="Park H.-J."/>
            <person name="Ramirez L."/>
            <person name="Alfaro M."/>
            <person name="Sun H."/>
            <person name="Tritt A."/>
            <person name="Yoshinaga Y."/>
            <person name="Zwiers L.-H."/>
            <person name="Turgeon B."/>
            <person name="Goodwin S."/>
            <person name="Spatafora J."/>
            <person name="Crous P."/>
            <person name="Grigoriev I."/>
        </authorList>
    </citation>
    <scope>NUCLEOTIDE SEQUENCE</scope>
    <source>
        <strain evidence="2">CBS 122681</strain>
    </source>
</reference>
<dbReference type="Proteomes" id="UP000799324">
    <property type="component" value="Unassembled WGS sequence"/>
</dbReference>
<dbReference type="AlphaFoldDB" id="A0A6A6TRX6"/>
<name>A0A6A6TRX6_9PLEO</name>
<feature type="region of interest" description="Disordered" evidence="1">
    <location>
        <begin position="231"/>
        <end position="260"/>
    </location>
</feature>
<sequence>MYMLGNMSHSEYGAVPRENMNLALARRRFSCVGNLHPGRTCVSQGSSAPCQNSVEEKKLPADRGKRTNVASVSDLDLQNREMAWWHADIFLLKYVNGFLIKLVVEFPILVSKCGAVRYPEALSCIGSALWLLVDQELLRATQWQACRLARLQLSNVRVVIERLISKNAVAHDVDFVQADTLWTEISRSGAVHVAGAKTILQGNHAALCETELNHEPHLRMMQQACKAVSKEVGGMSGDGKPTGLPARAAPTRKSTSNKWRDPGCLMAGHNDQGCFPIVKKTPVTLLLGLAQRARSFRPGTGSQIRRSRG</sequence>
<proteinExistence type="predicted"/>
<dbReference type="EMBL" id="MU004294">
    <property type="protein sequence ID" value="KAF2661374.1"/>
    <property type="molecule type" value="Genomic_DNA"/>
</dbReference>
<gene>
    <name evidence="2" type="ORF">K491DRAFT_748343</name>
</gene>
<keyword evidence="3" id="KW-1185">Reference proteome</keyword>
<protein>
    <submittedName>
        <fullName evidence="2">Uncharacterized protein</fullName>
    </submittedName>
</protein>
<evidence type="ECO:0000256" key="1">
    <source>
        <dbReference type="SAM" id="MobiDB-lite"/>
    </source>
</evidence>
<evidence type="ECO:0000313" key="3">
    <source>
        <dbReference type="Proteomes" id="UP000799324"/>
    </source>
</evidence>
<accession>A0A6A6TRX6</accession>
<evidence type="ECO:0000313" key="2">
    <source>
        <dbReference type="EMBL" id="KAF2661374.1"/>
    </source>
</evidence>